<dbReference type="Proteomes" id="UP000555552">
    <property type="component" value="Unassembled WGS sequence"/>
</dbReference>
<evidence type="ECO:0000256" key="1">
    <source>
        <dbReference type="SAM" id="Phobius"/>
    </source>
</evidence>
<organism evidence="2 3">
    <name type="scientific">Pseudokineococcus marinus</name>
    <dbReference type="NCBI Taxonomy" id="351215"/>
    <lineage>
        <taxon>Bacteria</taxon>
        <taxon>Bacillati</taxon>
        <taxon>Actinomycetota</taxon>
        <taxon>Actinomycetes</taxon>
        <taxon>Kineosporiales</taxon>
        <taxon>Kineosporiaceae</taxon>
        <taxon>Pseudokineococcus</taxon>
    </lineage>
</organism>
<keyword evidence="3" id="KW-1185">Reference proteome</keyword>
<name>A0A849C305_9ACTN</name>
<feature type="transmembrane region" description="Helical" evidence="1">
    <location>
        <begin position="125"/>
        <end position="142"/>
    </location>
</feature>
<feature type="transmembrane region" description="Helical" evidence="1">
    <location>
        <begin position="81"/>
        <end position="104"/>
    </location>
</feature>
<reference evidence="2 3" key="1">
    <citation type="submission" date="2020-05" db="EMBL/GenBank/DDBJ databases">
        <title>MicrobeNet Type strains.</title>
        <authorList>
            <person name="Nicholson A.C."/>
        </authorList>
    </citation>
    <scope>NUCLEOTIDE SEQUENCE [LARGE SCALE GENOMIC DNA]</scope>
    <source>
        <strain evidence="2 3">JCM 14547</strain>
    </source>
</reference>
<gene>
    <name evidence="2" type="ORF">HLB09_13200</name>
</gene>
<accession>A0A849C305</accession>
<keyword evidence="1" id="KW-0812">Transmembrane</keyword>
<dbReference type="EMBL" id="JABEMA010000244">
    <property type="protein sequence ID" value="NNH24028.1"/>
    <property type="molecule type" value="Genomic_DNA"/>
</dbReference>
<sequence length="150" mass="15091">MSPRLTPAPSPSRGRAPGVPRRWPPLVLGAVGAASLAAVALRDPHVPGSWGTCPVLLLTGLPCPGCGGLRAVSDLLAGQPLAALGSNALAVALVVGGALVWAAWTAAALRRRPLRLVDAVTDRRAVLGVTALAVFTVVRWLPGAGALLGP</sequence>
<evidence type="ECO:0000313" key="2">
    <source>
        <dbReference type="EMBL" id="NNH24028.1"/>
    </source>
</evidence>
<dbReference type="Pfam" id="PF10825">
    <property type="entry name" value="DUF2752"/>
    <property type="match status" value="1"/>
</dbReference>
<dbReference type="InterPro" id="IPR021215">
    <property type="entry name" value="DUF2752"/>
</dbReference>
<keyword evidence="1" id="KW-1133">Transmembrane helix</keyword>
<proteinExistence type="predicted"/>
<comment type="caution">
    <text evidence="2">The sequence shown here is derived from an EMBL/GenBank/DDBJ whole genome shotgun (WGS) entry which is preliminary data.</text>
</comment>
<protein>
    <submittedName>
        <fullName evidence="2">DUF2752 domain-containing protein</fullName>
    </submittedName>
</protein>
<keyword evidence="1" id="KW-0472">Membrane</keyword>
<evidence type="ECO:0000313" key="3">
    <source>
        <dbReference type="Proteomes" id="UP000555552"/>
    </source>
</evidence>
<dbReference type="AlphaFoldDB" id="A0A849C305"/>